<dbReference type="SUPFAM" id="SSF52833">
    <property type="entry name" value="Thioredoxin-like"/>
    <property type="match status" value="1"/>
</dbReference>
<evidence type="ECO:0000313" key="4">
    <source>
        <dbReference type="Proteomes" id="UP000622475"/>
    </source>
</evidence>
<dbReference type="InterPro" id="IPR012336">
    <property type="entry name" value="Thioredoxin-like_fold"/>
</dbReference>
<dbReference type="Proteomes" id="UP000622475">
    <property type="component" value="Unassembled WGS sequence"/>
</dbReference>
<feature type="domain" description="Thioredoxin" evidence="2">
    <location>
        <begin position="348"/>
        <end position="491"/>
    </location>
</feature>
<dbReference type="CDD" id="cd02966">
    <property type="entry name" value="TlpA_like_family"/>
    <property type="match status" value="1"/>
</dbReference>
<dbReference type="PROSITE" id="PS51352">
    <property type="entry name" value="THIOREDOXIN_2"/>
    <property type="match status" value="1"/>
</dbReference>
<keyword evidence="1" id="KW-0732">Signal</keyword>
<dbReference type="Pfam" id="PF13905">
    <property type="entry name" value="Thioredoxin_8"/>
    <property type="match status" value="1"/>
</dbReference>
<dbReference type="InterPro" id="IPR036249">
    <property type="entry name" value="Thioredoxin-like_sf"/>
</dbReference>
<dbReference type="PANTHER" id="PTHR42852">
    <property type="entry name" value="THIOL:DISULFIDE INTERCHANGE PROTEIN DSBE"/>
    <property type="match status" value="1"/>
</dbReference>
<evidence type="ECO:0000313" key="3">
    <source>
        <dbReference type="EMBL" id="MBE9662117.1"/>
    </source>
</evidence>
<gene>
    <name evidence="3" type="ORF">IRJ16_09495</name>
</gene>
<dbReference type="AlphaFoldDB" id="A0A929KWT0"/>
<sequence length="493" mass="55756">MKKYLTILFLLTSTISFAQSNTATISGKFAKRPADTVLLINYAQLPTKIPVAKDGTFSSTFKIDSGQYYRLDASFVYLAPQMVLTMNVNGDSLSFSGKGSVENKVMVTIEKSMAKYIPFKNGEYYGKVLDIKLPVFLKQMDDYKANSLKLIAGVKGASKFYNKTQQQQTEYLIRSALHTYRTRYGKDPAVEKEYFDYQDSLLSVGRQPDSVRSMEYQKKMRVLKLSAADDAMLNSKIWDGFDMNNVALYKTFGVYNTMLEKRLDQLTQAEGQRSPEFRSKDADLQKFLTIDKEISNPFVKDIQLYMLMRRMIRAGDKLTVNYNRFMAAFTDDNYKAVATKTYNKLQSVLPGQPSPLFVYNDPSDKPLALKDLQGSYVYIDVWATWCGPCKAEIPSLKMVEGKYHDKNIKFVSVSVDAMKDLGTWKNFIKDNQLGGIQVITEKAAGSAFIQEYNINSIPRFILIDPQGNIVSADAPRPSDPELVKLLDKSLAAN</sequence>
<comment type="caution">
    <text evidence="3">The sequence shown here is derived from an EMBL/GenBank/DDBJ whole genome shotgun (WGS) entry which is preliminary data.</text>
</comment>
<keyword evidence="4" id="KW-1185">Reference proteome</keyword>
<feature type="signal peptide" evidence="1">
    <location>
        <begin position="1"/>
        <end position="18"/>
    </location>
</feature>
<name>A0A929KWT0_9SPHI</name>
<dbReference type="EMBL" id="JADFFL010000003">
    <property type="protein sequence ID" value="MBE9662117.1"/>
    <property type="molecule type" value="Genomic_DNA"/>
</dbReference>
<dbReference type="InterPro" id="IPR013766">
    <property type="entry name" value="Thioredoxin_domain"/>
</dbReference>
<accession>A0A929KWT0</accession>
<proteinExistence type="predicted"/>
<dbReference type="InterPro" id="IPR050553">
    <property type="entry name" value="Thioredoxin_ResA/DsbE_sf"/>
</dbReference>
<reference evidence="3" key="1">
    <citation type="submission" date="2020-10" db="EMBL/GenBank/DDBJ databases">
        <title>Mucilaginibacter mali sp. nov., isolated from rhizosphere soil of apple orchard.</title>
        <authorList>
            <person name="Lee J.-S."/>
            <person name="Kim H.S."/>
            <person name="Kim J.-S."/>
        </authorList>
    </citation>
    <scope>NUCLEOTIDE SEQUENCE</scope>
    <source>
        <strain evidence="3">KCTC 22746</strain>
    </source>
</reference>
<evidence type="ECO:0000259" key="2">
    <source>
        <dbReference type="PROSITE" id="PS51352"/>
    </source>
</evidence>
<evidence type="ECO:0000256" key="1">
    <source>
        <dbReference type="SAM" id="SignalP"/>
    </source>
</evidence>
<organism evidence="3 4">
    <name type="scientific">Mucilaginibacter myungsuensis</name>
    <dbReference type="NCBI Taxonomy" id="649104"/>
    <lineage>
        <taxon>Bacteria</taxon>
        <taxon>Pseudomonadati</taxon>
        <taxon>Bacteroidota</taxon>
        <taxon>Sphingobacteriia</taxon>
        <taxon>Sphingobacteriales</taxon>
        <taxon>Sphingobacteriaceae</taxon>
        <taxon>Mucilaginibacter</taxon>
    </lineage>
</organism>
<dbReference type="PANTHER" id="PTHR42852:SF13">
    <property type="entry name" value="PROTEIN DIPZ"/>
    <property type="match status" value="1"/>
</dbReference>
<protein>
    <submittedName>
        <fullName evidence="3">TlpA family protein disulfide reductase</fullName>
    </submittedName>
</protein>
<feature type="chain" id="PRO_5037159503" evidence="1">
    <location>
        <begin position="19"/>
        <end position="493"/>
    </location>
</feature>
<dbReference type="RefSeq" id="WP_194111307.1">
    <property type="nucleotide sequence ID" value="NZ_JADFFL010000003.1"/>
</dbReference>
<dbReference type="Gene3D" id="3.40.30.10">
    <property type="entry name" value="Glutaredoxin"/>
    <property type="match status" value="1"/>
</dbReference>